<accession>A0A371R1J2</accession>
<feature type="transmembrane region" description="Helical" evidence="1">
    <location>
        <begin position="437"/>
        <end position="458"/>
    </location>
</feature>
<name>A0A371R1J2_9CREN</name>
<keyword evidence="1" id="KW-1133">Transmembrane helix</keyword>
<dbReference type="RefSeq" id="WP_116430553.1">
    <property type="nucleotide sequence ID" value="NZ_NMUF01000028.1"/>
</dbReference>
<comment type="caution">
    <text evidence="2">The sequence shown here is derived from an EMBL/GenBank/DDBJ whole genome shotgun (WGS) entry which is preliminary data.</text>
</comment>
<sequence length="663" mass="71549">MRALALLLAAFSLGVSVVEVGSGSVAGGFVFSGVGRVDLFYACGVGSVSNFGACQGDCLGFIAALEGDWRRLNVTIGGKPAEVLHAVEYRVSDAYRPRLYVVVFRGRGVGEVRVAGLETPEAYLLANFGVGKLQAYEIRLMPLVAGRERRGPFNISLSLDGEFAACTVGKYAEAVISERGTAEASHGYYYGFFKCRGSRLTFHWEDVPQSAVKLMFIVATAPFLHVAEVVGADGAPVPADVLRALVRRGVVLGDGRVGFEDFGLLDAGGRQIRLEPNSTARLPGRSCVLTATTSLGTPIPLSVYYGDVLIARGVGSVKTYCIDGAYSVAYSWERSGPVSFSLSGRAAGNVTLPAAVTRFVVLNVFHIPVASVDAEVPAGMSVRLNLAGFVGDVMPEGPVVVASKYPLYTPAGVLALAALASAAVLRPFKRRAPRAYAVSLHLAVAFGLVDLISAVFWGSPLGALTGYVLLALPLAFLALEVPWRLWQFAAAFAPAAAFYALFAASLLTAIEWWYLFYLPAAFGAFYYALKTTREWYCGECLKAYGHGAPYTYLNSYWSKALGDSVRRHEALEEEMGRLKGITDAEQRLSCLRAYVYREVSRVWNERCGYTVYEPICLYLEGVVDWRGYKALRSFMLGEGGSEECERAMQSLGLGQFYSLCKAP</sequence>
<evidence type="ECO:0000313" key="2">
    <source>
        <dbReference type="EMBL" id="RFA97298.1"/>
    </source>
</evidence>
<feature type="transmembrane region" description="Helical" evidence="1">
    <location>
        <begin position="405"/>
        <end position="425"/>
    </location>
</feature>
<organism evidence="2 3">
    <name type="scientific">Pyrobaculum aerophilum</name>
    <dbReference type="NCBI Taxonomy" id="13773"/>
    <lineage>
        <taxon>Archaea</taxon>
        <taxon>Thermoproteota</taxon>
        <taxon>Thermoprotei</taxon>
        <taxon>Thermoproteales</taxon>
        <taxon>Thermoproteaceae</taxon>
        <taxon>Pyrobaculum</taxon>
    </lineage>
</organism>
<dbReference type="AlphaFoldDB" id="A0A371R1J2"/>
<dbReference type="Proteomes" id="UP000256877">
    <property type="component" value="Unassembled WGS sequence"/>
</dbReference>
<dbReference type="OrthoDB" id="29297at2157"/>
<feature type="transmembrane region" description="Helical" evidence="1">
    <location>
        <begin position="488"/>
        <end position="506"/>
    </location>
</feature>
<gene>
    <name evidence="2" type="ORF">CGL52_09495</name>
</gene>
<evidence type="ECO:0000313" key="3">
    <source>
        <dbReference type="Proteomes" id="UP000256877"/>
    </source>
</evidence>
<dbReference type="EMBL" id="NMUF01000028">
    <property type="protein sequence ID" value="RFA97298.1"/>
    <property type="molecule type" value="Genomic_DNA"/>
</dbReference>
<feature type="transmembrane region" description="Helical" evidence="1">
    <location>
        <begin position="512"/>
        <end position="529"/>
    </location>
</feature>
<evidence type="ECO:0000256" key="1">
    <source>
        <dbReference type="SAM" id="Phobius"/>
    </source>
</evidence>
<proteinExistence type="predicted"/>
<reference evidence="2 3" key="1">
    <citation type="submission" date="2017-07" db="EMBL/GenBank/DDBJ databases">
        <title>Draft genome sequence of aerobic hyperthermophilic archaea, Pyrobaculum aerophilum YKB31 and YKB32.</title>
        <authorList>
            <person name="Mochizuki T."/>
            <person name="Berliner A.J."/>
            <person name="Yoshida-Takashima Y."/>
            <person name="Takaki Y."/>
            <person name="Nunoura T."/>
            <person name="Takai K."/>
        </authorList>
    </citation>
    <scope>NUCLEOTIDE SEQUENCE [LARGE SCALE GENOMIC DNA]</scope>
    <source>
        <strain evidence="2 3">YKB32</strain>
    </source>
</reference>
<keyword evidence="1" id="KW-0472">Membrane</keyword>
<protein>
    <submittedName>
        <fullName evidence="2">Uncharacterized protein</fullName>
    </submittedName>
</protein>
<feature type="transmembrane region" description="Helical" evidence="1">
    <location>
        <begin position="464"/>
        <end position="481"/>
    </location>
</feature>
<keyword evidence="1" id="KW-0812">Transmembrane</keyword>